<reference evidence="2 3" key="1">
    <citation type="journal article" date="2019" name="Emerg. Microbes Infect.">
        <title>Comprehensive subspecies identification of 175 nontuberculous mycobacteria species based on 7547 genomic profiles.</title>
        <authorList>
            <person name="Matsumoto Y."/>
            <person name="Kinjo T."/>
            <person name="Motooka D."/>
            <person name="Nabeya D."/>
            <person name="Jung N."/>
            <person name="Uechi K."/>
            <person name="Horii T."/>
            <person name="Iida T."/>
            <person name="Fujita J."/>
            <person name="Nakamura S."/>
        </authorList>
    </citation>
    <scope>NUCLEOTIDE SEQUENCE [LARGE SCALE GENOMIC DNA]</scope>
    <source>
        <strain evidence="2 3">JCM 13323</strain>
    </source>
</reference>
<evidence type="ECO:0000259" key="1">
    <source>
        <dbReference type="Pfam" id="PF13185"/>
    </source>
</evidence>
<dbReference type="EMBL" id="AP022574">
    <property type="protein sequence ID" value="BBX69890.1"/>
    <property type="molecule type" value="Genomic_DNA"/>
</dbReference>
<dbReference type="Proteomes" id="UP000466514">
    <property type="component" value="Chromosome"/>
</dbReference>
<dbReference type="AlphaFoldDB" id="A0A7I7MDL5"/>
<feature type="domain" description="GAF" evidence="1">
    <location>
        <begin position="22"/>
        <end position="156"/>
    </location>
</feature>
<dbReference type="RefSeq" id="WP_163723265.1">
    <property type="nucleotide sequence ID" value="NZ_AP022574.1"/>
</dbReference>
<dbReference type="InterPro" id="IPR029016">
    <property type="entry name" value="GAF-like_dom_sf"/>
</dbReference>
<dbReference type="SUPFAM" id="SSF55781">
    <property type="entry name" value="GAF domain-like"/>
    <property type="match status" value="1"/>
</dbReference>
<dbReference type="Pfam" id="PF13185">
    <property type="entry name" value="GAF_2"/>
    <property type="match status" value="1"/>
</dbReference>
<dbReference type="InterPro" id="IPR003018">
    <property type="entry name" value="GAF"/>
</dbReference>
<gene>
    <name evidence="2" type="ORF">MPSYJ_33510</name>
</gene>
<protein>
    <recommendedName>
        <fullName evidence="1">GAF domain-containing protein</fullName>
    </recommendedName>
</protein>
<name>A0A7I7MDL5_9MYCO</name>
<dbReference type="KEGG" id="mpsc:MPSYJ_33510"/>
<keyword evidence="3" id="KW-1185">Reference proteome</keyword>
<sequence length="169" mass="18187">MKSTLPRPLLIPAAGHTVPPMTSTLQALAHRCASLIPGTAGCGMTLLTADGRRITSVATDRVAERLNALHDVNPQNPCASAWMHDTVRRAHSSVTRLGWAPWMASAQGMGVRSVLAAPLCTPRRRLGWVFVYSTRADSYRHGHGRLLTTFAAAAAHRVDRCQNPHGLPG</sequence>
<accession>A0A7I7MDL5</accession>
<evidence type="ECO:0000313" key="3">
    <source>
        <dbReference type="Proteomes" id="UP000466514"/>
    </source>
</evidence>
<dbReference type="Gene3D" id="3.30.450.40">
    <property type="match status" value="1"/>
</dbReference>
<proteinExistence type="predicted"/>
<organism evidence="2 3">
    <name type="scientific">Mycolicibacterium psychrotolerans</name>
    <dbReference type="NCBI Taxonomy" id="216929"/>
    <lineage>
        <taxon>Bacteria</taxon>
        <taxon>Bacillati</taxon>
        <taxon>Actinomycetota</taxon>
        <taxon>Actinomycetes</taxon>
        <taxon>Mycobacteriales</taxon>
        <taxon>Mycobacteriaceae</taxon>
        <taxon>Mycolicibacterium</taxon>
    </lineage>
</organism>
<evidence type="ECO:0000313" key="2">
    <source>
        <dbReference type="EMBL" id="BBX69890.1"/>
    </source>
</evidence>